<name>A0ABD0YU83_9HEMI</name>
<sequence>MVLAFIFLCAFADLSAASTVRKSSKLVVVSFDGFRYDFLDRGLTPNLNSLRQLGTYSRFMINVFPTQTFPNHFSIATGLYTEVHGVLANHVYDKTTKTLMNYGYPLFHYNKDVTPIWTLNEKAGGGRHSGVMMWAGSDFEYGGVNATFTKSYKKSVDWRERVDTVIGWLGHPETPANLVMMYFEQPDAEEHVYGPESPSGQTNNQIKRVDAITKYLVDSLRNSGLLDVNLVFISDHGMDGVQKKDIIDLTKIVGNLADMYGTSPVLQVYPKPGTNVENVFQILNKAANSMKTFKIYKKDTIPEHFHYKKCERAPPILAVAEPKYAFQDLYKMIEIYKKEYNISDTGFFGVHGYDPSYINMHPFFVADGPIFKNNYTVKGKMENIDMYLLFMHVLNLEMPFVKPNGTFNRVSEIFVSDKLPTTFITGIVN</sequence>
<gene>
    <name evidence="2" type="ORF">AAG570_006499</name>
</gene>
<evidence type="ECO:0000256" key="1">
    <source>
        <dbReference type="SAM" id="SignalP"/>
    </source>
</evidence>
<evidence type="ECO:0000313" key="3">
    <source>
        <dbReference type="Proteomes" id="UP001558652"/>
    </source>
</evidence>
<feature type="chain" id="PRO_5044802916" evidence="1">
    <location>
        <begin position="18"/>
        <end position="429"/>
    </location>
</feature>
<keyword evidence="3" id="KW-1185">Reference proteome</keyword>
<dbReference type="CDD" id="cd16018">
    <property type="entry name" value="Enpp"/>
    <property type="match status" value="1"/>
</dbReference>
<dbReference type="PANTHER" id="PTHR10151:SF120">
    <property type="entry name" value="BIS(5'-ADENOSYL)-TRIPHOSPHATASE"/>
    <property type="match status" value="1"/>
</dbReference>
<dbReference type="Gene3D" id="3.40.720.10">
    <property type="entry name" value="Alkaline Phosphatase, subunit A"/>
    <property type="match status" value="1"/>
</dbReference>
<protein>
    <submittedName>
        <fullName evidence="2">Uncharacterized protein</fullName>
    </submittedName>
</protein>
<evidence type="ECO:0000313" key="2">
    <source>
        <dbReference type="EMBL" id="KAL1139516.1"/>
    </source>
</evidence>
<dbReference type="Gene3D" id="3.30.1360.180">
    <property type="match status" value="1"/>
</dbReference>
<keyword evidence="1" id="KW-0732">Signal</keyword>
<dbReference type="PANTHER" id="PTHR10151">
    <property type="entry name" value="ECTONUCLEOTIDE PYROPHOSPHATASE/PHOSPHODIESTERASE"/>
    <property type="match status" value="1"/>
</dbReference>
<accession>A0ABD0YU83</accession>
<dbReference type="SUPFAM" id="SSF53649">
    <property type="entry name" value="Alkaline phosphatase-like"/>
    <property type="match status" value="1"/>
</dbReference>
<dbReference type="InterPro" id="IPR002591">
    <property type="entry name" value="Phosphodiest/P_Trfase"/>
</dbReference>
<dbReference type="Proteomes" id="UP001558652">
    <property type="component" value="Unassembled WGS sequence"/>
</dbReference>
<dbReference type="EMBL" id="JBFDAA010000002">
    <property type="protein sequence ID" value="KAL1139516.1"/>
    <property type="molecule type" value="Genomic_DNA"/>
</dbReference>
<dbReference type="Pfam" id="PF01663">
    <property type="entry name" value="Phosphodiest"/>
    <property type="match status" value="1"/>
</dbReference>
<dbReference type="AlphaFoldDB" id="A0ABD0YU83"/>
<proteinExistence type="predicted"/>
<dbReference type="GO" id="GO:0016787">
    <property type="term" value="F:hydrolase activity"/>
    <property type="evidence" value="ECO:0007669"/>
    <property type="project" value="UniProtKB-ARBA"/>
</dbReference>
<comment type="caution">
    <text evidence="2">The sequence shown here is derived from an EMBL/GenBank/DDBJ whole genome shotgun (WGS) entry which is preliminary data.</text>
</comment>
<dbReference type="InterPro" id="IPR017850">
    <property type="entry name" value="Alkaline_phosphatase_core_sf"/>
</dbReference>
<organism evidence="2 3">
    <name type="scientific">Ranatra chinensis</name>
    <dbReference type="NCBI Taxonomy" id="642074"/>
    <lineage>
        <taxon>Eukaryota</taxon>
        <taxon>Metazoa</taxon>
        <taxon>Ecdysozoa</taxon>
        <taxon>Arthropoda</taxon>
        <taxon>Hexapoda</taxon>
        <taxon>Insecta</taxon>
        <taxon>Pterygota</taxon>
        <taxon>Neoptera</taxon>
        <taxon>Paraneoptera</taxon>
        <taxon>Hemiptera</taxon>
        <taxon>Heteroptera</taxon>
        <taxon>Panheteroptera</taxon>
        <taxon>Nepomorpha</taxon>
        <taxon>Nepidae</taxon>
        <taxon>Ranatrinae</taxon>
        <taxon>Ranatra</taxon>
    </lineage>
</organism>
<reference evidence="2 3" key="1">
    <citation type="submission" date="2024-07" db="EMBL/GenBank/DDBJ databases">
        <title>Chromosome-level genome assembly of the water stick insect Ranatra chinensis (Heteroptera: Nepidae).</title>
        <authorList>
            <person name="Liu X."/>
        </authorList>
    </citation>
    <scope>NUCLEOTIDE SEQUENCE [LARGE SCALE GENOMIC DNA]</scope>
    <source>
        <strain evidence="2">Cailab_2021Rc</strain>
        <tissue evidence="2">Muscle</tissue>
    </source>
</reference>
<feature type="signal peptide" evidence="1">
    <location>
        <begin position="1"/>
        <end position="17"/>
    </location>
</feature>